<accession>A0ABY4E9S6</accession>
<proteinExistence type="predicted"/>
<evidence type="ECO:0000313" key="2">
    <source>
        <dbReference type="EMBL" id="UOO92506.1"/>
    </source>
</evidence>
<dbReference type="CDD" id="cd07043">
    <property type="entry name" value="STAS_anti-anti-sigma_factors"/>
    <property type="match status" value="1"/>
</dbReference>
<organism evidence="2 3">
    <name type="scientific">Vitreoscilla stercoraria</name>
    <dbReference type="NCBI Taxonomy" id="61"/>
    <lineage>
        <taxon>Bacteria</taxon>
        <taxon>Pseudomonadati</taxon>
        <taxon>Pseudomonadota</taxon>
        <taxon>Betaproteobacteria</taxon>
        <taxon>Neisseriales</taxon>
        <taxon>Neisseriaceae</taxon>
        <taxon>Vitreoscilla</taxon>
    </lineage>
</organism>
<protein>
    <submittedName>
        <fullName evidence="2">STAS domain-containing protein</fullName>
    </submittedName>
</protein>
<dbReference type="SUPFAM" id="SSF52091">
    <property type="entry name" value="SpoIIaa-like"/>
    <property type="match status" value="1"/>
</dbReference>
<dbReference type="Proteomes" id="UP000832034">
    <property type="component" value="Chromosome"/>
</dbReference>
<evidence type="ECO:0000259" key="1">
    <source>
        <dbReference type="Pfam" id="PF13466"/>
    </source>
</evidence>
<dbReference type="InterPro" id="IPR036513">
    <property type="entry name" value="STAS_dom_sf"/>
</dbReference>
<sequence length="90" mass="9840">MQLMQKDGILFLQGVVTVSTVTQLSQKSLLQACAKPIEVVDLSEVTQADSACVAVLLLIKRQLEQGSWQLRAVPEAVTALLGLYELEWLA</sequence>
<reference evidence="2" key="1">
    <citation type="submission" date="2021-12" db="EMBL/GenBank/DDBJ databases">
        <authorList>
            <person name="Veyrier F.J."/>
        </authorList>
    </citation>
    <scope>NUCLEOTIDE SEQUENCE</scope>
    <source>
        <strain evidence="2">SAG 1488-6</strain>
    </source>
</reference>
<gene>
    <name evidence="2" type="ORF">LVJ81_00160</name>
</gene>
<name>A0ABY4E9S6_VITST</name>
<dbReference type="EMBL" id="CP091512">
    <property type="protein sequence ID" value="UOO92506.1"/>
    <property type="molecule type" value="Genomic_DNA"/>
</dbReference>
<dbReference type="RefSeq" id="WP_019959172.1">
    <property type="nucleotide sequence ID" value="NZ_CP091512.1"/>
</dbReference>
<reference evidence="2" key="2">
    <citation type="journal article" date="2022" name="Res Sq">
        <title>Evolution of multicellular longitudinally dividing oral cavity symbionts (Neisseriaceae).</title>
        <authorList>
            <person name="Nyongesa S."/>
            <person name="Weber P."/>
            <person name="Bernet E."/>
            <person name="Pullido F."/>
            <person name="Nieckarz M."/>
            <person name="Delaby M."/>
            <person name="Nieves C."/>
            <person name="Viehboeck T."/>
            <person name="Krause N."/>
            <person name="Rivera-Millot A."/>
            <person name="Nakamura A."/>
            <person name="Vischer N."/>
            <person name="VanNieuwenhze M."/>
            <person name="Brun Y."/>
            <person name="Cava F."/>
            <person name="Bulgheresi S."/>
            <person name="Veyrier F."/>
        </authorList>
    </citation>
    <scope>NUCLEOTIDE SEQUENCE</scope>
    <source>
        <strain evidence="2">SAG 1488-6</strain>
    </source>
</reference>
<feature type="domain" description="MlaB-like STAS" evidence="1">
    <location>
        <begin position="12"/>
        <end position="86"/>
    </location>
</feature>
<dbReference type="Pfam" id="PF13466">
    <property type="entry name" value="STAS_2"/>
    <property type="match status" value="1"/>
</dbReference>
<dbReference type="Gene3D" id="3.30.750.24">
    <property type="entry name" value="STAS domain"/>
    <property type="match status" value="1"/>
</dbReference>
<keyword evidence="3" id="KW-1185">Reference proteome</keyword>
<dbReference type="InterPro" id="IPR058548">
    <property type="entry name" value="MlaB-like_STAS"/>
</dbReference>
<evidence type="ECO:0000313" key="3">
    <source>
        <dbReference type="Proteomes" id="UP000832034"/>
    </source>
</evidence>